<proteinExistence type="predicted"/>
<evidence type="ECO:0000313" key="4">
    <source>
        <dbReference type="Proteomes" id="UP000321328"/>
    </source>
</evidence>
<reference evidence="3 4" key="1">
    <citation type="submission" date="2019-07" db="EMBL/GenBank/DDBJ databases">
        <title>Whole genome shotgun sequence of Pseudonocardia asaccharolytica NBRC 16224.</title>
        <authorList>
            <person name="Hosoyama A."/>
            <person name="Uohara A."/>
            <person name="Ohji S."/>
            <person name="Ichikawa N."/>
        </authorList>
    </citation>
    <scope>NUCLEOTIDE SEQUENCE [LARGE SCALE GENOMIC DNA]</scope>
    <source>
        <strain evidence="3 4">NBRC 16224</strain>
    </source>
</reference>
<feature type="domain" description="Protein NO VEIN C-terminal" evidence="2">
    <location>
        <begin position="80"/>
        <end position="149"/>
    </location>
</feature>
<sequence>MVAEGTREGEVFIRLLGKIAEQRKAYAGTVFDVLGEAFADRPLRELLVDAIRYGDRPEVQARLQTVIDATGGEGLAELIAERALGRIPTEMPHNHPGYDIRSERPDGAPIRIEVKGRIAGADDFVITRNGVLAAKNLADDYRLALMSVIQPDRTPTSSATSCGRSTAPPPPTSGSLASR</sequence>
<gene>
    <name evidence="3" type="ORF">PA7_26310</name>
</gene>
<evidence type="ECO:0000256" key="1">
    <source>
        <dbReference type="SAM" id="MobiDB-lite"/>
    </source>
</evidence>
<dbReference type="Pfam" id="PF13020">
    <property type="entry name" value="NOV_C"/>
    <property type="match status" value="1"/>
</dbReference>
<keyword evidence="4" id="KW-1185">Reference proteome</keyword>
<comment type="caution">
    <text evidence="3">The sequence shown here is derived from an EMBL/GenBank/DDBJ whole genome shotgun (WGS) entry which is preliminary data.</text>
</comment>
<dbReference type="STRING" id="1123024.GCA_000423625_03652"/>
<dbReference type="EMBL" id="BJVI01000025">
    <property type="protein sequence ID" value="GEL18794.1"/>
    <property type="molecule type" value="Genomic_DNA"/>
</dbReference>
<dbReference type="RefSeq" id="WP_028931082.1">
    <property type="nucleotide sequence ID" value="NZ_AUII01000020.1"/>
</dbReference>
<feature type="compositionally biased region" description="Polar residues" evidence="1">
    <location>
        <begin position="153"/>
        <end position="164"/>
    </location>
</feature>
<evidence type="ECO:0000259" key="2">
    <source>
        <dbReference type="Pfam" id="PF13020"/>
    </source>
</evidence>
<name>A0A511D5C7_9PSEU</name>
<accession>A0A511D5C7</accession>
<organism evidence="3 4">
    <name type="scientific">Pseudonocardia asaccharolytica DSM 44247 = NBRC 16224</name>
    <dbReference type="NCBI Taxonomy" id="1123024"/>
    <lineage>
        <taxon>Bacteria</taxon>
        <taxon>Bacillati</taxon>
        <taxon>Actinomycetota</taxon>
        <taxon>Actinomycetes</taxon>
        <taxon>Pseudonocardiales</taxon>
        <taxon>Pseudonocardiaceae</taxon>
        <taxon>Pseudonocardia</taxon>
    </lineage>
</organism>
<dbReference type="Proteomes" id="UP000321328">
    <property type="component" value="Unassembled WGS sequence"/>
</dbReference>
<dbReference type="OrthoDB" id="9814088at2"/>
<protein>
    <recommendedName>
        <fullName evidence="2">Protein NO VEIN C-terminal domain-containing protein</fullName>
    </recommendedName>
</protein>
<dbReference type="AlphaFoldDB" id="A0A511D5C7"/>
<dbReference type="InterPro" id="IPR024975">
    <property type="entry name" value="NOV_C"/>
</dbReference>
<feature type="region of interest" description="Disordered" evidence="1">
    <location>
        <begin position="152"/>
        <end position="179"/>
    </location>
</feature>
<evidence type="ECO:0000313" key="3">
    <source>
        <dbReference type="EMBL" id="GEL18794.1"/>
    </source>
</evidence>